<dbReference type="CDD" id="cd17059">
    <property type="entry name" value="Ubl_OTU1"/>
    <property type="match status" value="1"/>
</dbReference>
<dbReference type="OrthoDB" id="65596at2759"/>
<dbReference type="GO" id="GO:0004843">
    <property type="term" value="F:cysteine-type deubiquitinase activity"/>
    <property type="evidence" value="ECO:0007669"/>
    <property type="project" value="UniProtKB-UniRule"/>
</dbReference>
<dbReference type="InterPro" id="IPR038765">
    <property type="entry name" value="Papain-like_cys_pep_sf"/>
</dbReference>
<dbReference type="EMBL" id="BGPR01006324">
    <property type="protein sequence ID" value="GBN17989.1"/>
    <property type="molecule type" value="Genomic_DNA"/>
</dbReference>
<evidence type="ECO:0000256" key="8">
    <source>
        <dbReference type="ARBA" id="ARBA00022833"/>
    </source>
</evidence>
<dbReference type="InterPro" id="IPR013087">
    <property type="entry name" value="Znf_C2H2_type"/>
</dbReference>
<dbReference type="Pfam" id="PF02338">
    <property type="entry name" value="OTU"/>
    <property type="match status" value="1"/>
</dbReference>
<dbReference type="GO" id="GO:0008270">
    <property type="term" value="F:zinc ion binding"/>
    <property type="evidence" value="ECO:0007669"/>
    <property type="project" value="UniProtKB-KW"/>
</dbReference>
<dbReference type="InterPro" id="IPR057766">
    <property type="entry name" value="Znf-C2H2_OTU1-like_C"/>
</dbReference>
<comment type="subcellular location">
    <subcellularLocation>
        <location evidence="9">Cytoplasm</location>
    </subcellularLocation>
</comment>
<reference evidence="11 12" key="1">
    <citation type="journal article" date="2019" name="Sci. Rep.">
        <title>Orb-weaving spider Araneus ventricosus genome elucidates the spidroin gene catalogue.</title>
        <authorList>
            <person name="Kono N."/>
            <person name="Nakamura H."/>
            <person name="Ohtoshi R."/>
            <person name="Moran D.A.P."/>
            <person name="Shinohara A."/>
            <person name="Yoshida Y."/>
            <person name="Fujiwara M."/>
            <person name="Mori M."/>
            <person name="Tomita M."/>
            <person name="Arakawa K."/>
        </authorList>
    </citation>
    <scope>NUCLEOTIDE SEQUENCE [LARGE SCALE GENOMIC DNA]</scope>
</reference>
<dbReference type="PROSITE" id="PS00028">
    <property type="entry name" value="ZINC_FINGER_C2H2_1"/>
    <property type="match status" value="1"/>
</dbReference>
<evidence type="ECO:0000259" key="10">
    <source>
        <dbReference type="PROSITE" id="PS50802"/>
    </source>
</evidence>
<keyword evidence="7 9" id="KW-0788">Thiol protease</keyword>
<dbReference type="GO" id="GO:0036503">
    <property type="term" value="P:ERAD pathway"/>
    <property type="evidence" value="ECO:0007669"/>
    <property type="project" value="TreeGrafter"/>
</dbReference>
<dbReference type="Proteomes" id="UP000499080">
    <property type="component" value="Unassembled WGS sequence"/>
</dbReference>
<comment type="function">
    <text evidence="9">Hydrolase that can remove conjugated ubiquitin from proteins and may therefore play an important regulatory role at the level of protein turnover by preventing degradation.</text>
</comment>
<dbReference type="InterPro" id="IPR048857">
    <property type="entry name" value="OTU1_Ubl"/>
</dbReference>
<evidence type="ECO:0000256" key="7">
    <source>
        <dbReference type="ARBA" id="ARBA00022807"/>
    </source>
</evidence>
<keyword evidence="2" id="KW-0645">Protease</keyword>
<keyword evidence="9" id="KW-0963">Cytoplasm</keyword>
<dbReference type="InterPro" id="IPR003323">
    <property type="entry name" value="OTU_dom"/>
</dbReference>
<evidence type="ECO:0000256" key="1">
    <source>
        <dbReference type="ARBA" id="ARBA00000707"/>
    </source>
</evidence>
<dbReference type="PANTHER" id="PTHR13312:SF0">
    <property type="entry name" value="UBIQUITIN THIOESTERASE OTU1"/>
    <property type="match status" value="1"/>
</dbReference>
<comment type="catalytic activity">
    <reaction evidence="1 9">
        <text>Thiol-dependent hydrolysis of ester, thioester, amide, peptide and isopeptide bonds formed by the C-terminal Gly of ubiquitin (a 76-residue protein attached to proteins as an intracellular targeting signal).</text>
        <dbReference type="EC" id="3.4.19.12"/>
    </reaction>
</comment>
<keyword evidence="8" id="KW-0862">Zinc</keyword>
<evidence type="ECO:0000256" key="5">
    <source>
        <dbReference type="ARBA" id="ARBA00022786"/>
    </source>
</evidence>
<accession>A0A4Y2LU17</accession>
<dbReference type="GO" id="GO:0016579">
    <property type="term" value="P:protein deubiquitination"/>
    <property type="evidence" value="ECO:0007669"/>
    <property type="project" value="TreeGrafter"/>
</dbReference>
<comment type="caution">
    <text evidence="11">The sequence shown here is derived from an EMBL/GenBank/DDBJ whole genome shotgun (WGS) entry which is preliminary data.</text>
</comment>
<dbReference type="InterPro" id="IPR029071">
    <property type="entry name" value="Ubiquitin-like_domsf"/>
</dbReference>
<keyword evidence="5 9" id="KW-0833">Ubl conjugation pathway</keyword>
<protein>
    <recommendedName>
        <fullName evidence="9">Ubiquitin thioesterase OTU</fullName>
        <ecNumber evidence="9">3.4.19.12</ecNumber>
    </recommendedName>
</protein>
<organism evidence="11 12">
    <name type="scientific">Araneus ventricosus</name>
    <name type="common">Orbweaver spider</name>
    <name type="synonym">Epeira ventricosa</name>
    <dbReference type="NCBI Taxonomy" id="182803"/>
    <lineage>
        <taxon>Eukaryota</taxon>
        <taxon>Metazoa</taxon>
        <taxon>Ecdysozoa</taxon>
        <taxon>Arthropoda</taxon>
        <taxon>Chelicerata</taxon>
        <taxon>Arachnida</taxon>
        <taxon>Araneae</taxon>
        <taxon>Araneomorphae</taxon>
        <taxon>Entelegynae</taxon>
        <taxon>Araneoidea</taxon>
        <taxon>Araneidae</taxon>
        <taxon>Araneus</taxon>
    </lineage>
</organism>
<keyword evidence="3" id="KW-0479">Metal-binding</keyword>
<dbReference type="Gene3D" id="3.90.70.80">
    <property type="match status" value="1"/>
</dbReference>
<dbReference type="Pfam" id="PF21403">
    <property type="entry name" value="OTU1_UBXL"/>
    <property type="match status" value="1"/>
</dbReference>
<evidence type="ECO:0000313" key="11">
    <source>
        <dbReference type="EMBL" id="GBN17989.1"/>
    </source>
</evidence>
<name>A0A4Y2LU17_ARAVE</name>
<evidence type="ECO:0000256" key="6">
    <source>
        <dbReference type="ARBA" id="ARBA00022801"/>
    </source>
</evidence>
<keyword evidence="4" id="KW-0863">Zinc-finger</keyword>
<sequence length="307" mass="34622">MASNNFILRCKTEKGPVTLTELNCDSTVEELKSNLAKLAQLKPEAMKFLNGYPPKPLIIENDSLKLCELNIKSGDTLTVESRKVPEAVKSPTSESGESSFDEMILNQSGIMMRHVVPSNNSCLFSSIYFILSNGSMDLDKSNELRNIIADVVRNNTEKYTTAFLGKPNQEYCEWIQNPAHWGGAIELAVLSEHFKLEIVAIDTLSLIAHRFGENNNYKDRIFLIYDGIHYDPLVLELDNTTQTMFPASDHRPMEMAMEIAKEAKSSRQFTDMANFTLFCKVCQARFVGDKEVTEHARVTGHCEFGEF</sequence>
<evidence type="ECO:0000256" key="4">
    <source>
        <dbReference type="ARBA" id="ARBA00022771"/>
    </source>
</evidence>
<keyword evidence="6 9" id="KW-0378">Hydrolase</keyword>
<dbReference type="GO" id="GO:0005634">
    <property type="term" value="C:nucleus"/>
    <property type="evidence" value="ECO:0007669"/>
    <property type="project" value="TreeGrafter"/>
</dbReference>
<dbReference type="EC" id="3.4.19.12" evidence="9"/>
<dbReference type="SUPFAM" id="SSF54236">
    <property type="entry name" value="Ubiquitin-like"/>
    <property type="match status" value="1"/>
</dbReference>
<evidence type="ECO:0000256" key="2">
    <source>
        <dbReference type="ARBA" id="ARBA00022670"/>
    </source>
</evidence>
<evidence type="ECO:0000256" key="3">
    <source>
        <dbReference type="ARBA" id="ARBA00022723"/>
    </source>
</evidence>
<dbReference type="PANTHER" id="PTHR13312">
    <property type="entry name" value="HIV-INDUCED PROTEIN-7-LIKE PROTEASE"/>
    <property type="match status" value="1"/>
</dbReference>
<dbReference type="FunFam" id="3.10.20.90:FF:000096">
    <property type="entry name" value="Ubiquitin thioesterase OTU1"/>
    <property type="match status" value="1"/>
</dbReference>
<dbReference type="Gene3D" id="3.10.20.90">
    <property type="entry name" value="Phosphatidylinositol 3-kinase Catalytic Subunit, Chain A, domain 1"/>
    <property type="match status" value="1"/>
</dbReference>
<feature type="domain" description="OTU" evidence="10">
    <location>
        <begin position="111"/>
        <end position="236"/>
    </location>
</feature>
<evidence type="ECO:0000256" key="9">
    <source>
        <dbReference type="RuleBase" id="RU367104"/>
    </source>
</evidence>
<keyword evidence="12" id="KW-1185">Reference proteome</keyword>
<dbReference type="GO" id="GO:0005829">
    <property type="term" value="C:cytosol"/>
    <property type="evidence" value="ECO:0007669"/>
    <property type="project" value="TreeGrafter"/>
</dbReference>
<dbReference type="Pfam" id="PF24560">
    <property type="entry name" value="zf-C2H2_OTU1_C"/>
    <property type="match status" value="1"/>
</dbReference>
<dbReference type="CDD" id="cd22745">
    <property type="entry name" value="OTU_OTU1"/>
    <property type="match status" value="1"/>
</dbReference>
<dbReference type="GO" id="GO:0030968">
    <property type="term" value="P:endoplasmic reticulum unfolded protein response"/>
    <property type="evidence" value="ECO:0007669"/>
    <property type="project" value="TreeGrafter"/>
</dbReference>
<proteinExistence type="predicted"/>
<dbReference type="AlphaFoldDB" id="A0A4Y2LU17"/>
<gene>
    <name evidence="11" type="primary">YOD1</name>
    <name evidence="11" type="ORF">AVEN_188981_1</name>
</gene>
<evidence type="ECO:0000313" key="12">
    <source>
        <dbReference type="Proteomes" id="UP000499080"/>
    </source>
</evidence>
<dbReference type="PROSITE" id="PS50802">
    <property type="entry name" value="OTU"/>
    <property type="match status" value="1"/>
</dbReference>
<dbReference type="SUPFAM" id="SSF54001">
    <property type="entry name" value="Cysteine proteinases"/>
    <property type="match status" value="1"/>
</dbReference>